<keyword evidence="1" id="KW-1133">Transmembrane helix</keyword>
<feature type="transmembrane region" description="Helical" evidence="1">
    <location>
        <begin position="154"/>
        <end position="181"/>
    </location>
</feature>
<dbReference type="PANTHER" id="PTHR37305:SF1">
    <property type="entry name" value="MEMBRANE PROTEIN"/>
    <property type="match status" value="1"/>
</dbReference>
<dbReference type="GO" id="GO:0140359">
    <property type="term" value="F:ABC-type transporter activity"/>
    <property type="evidence" value="ECO:0007669"/>
    <property type="project" value="InterPro"/>
</dbReference>
<dbReference type="KEGG" id="bcoh:BC6307_09325"/>
<dbReference type="PANTHER" id="PTHR37305">
    <property type="entry name" value="INTEGRAL MEMBRANE PROTEIN-RELATED"/>
    <property type="match status" value="1"/>
</dbReference>
<gene>
    <name evidence="2" type="ORF">BC6307_09325</name>
</gene>
<keyword evidence="1" id="KW-0472">Membrane</keyword>
<feature type="transmembrane region" description="Helical" evidence="1">
    <location>
        <begin position="201"/>
        <end position="221"/>
    </location>
</feature>
<organism evidence="2 3">
    <name type="scientific">Sutcliffiella cohnii</name>
    <dbReference type="NCBI Taxonomy" id="33932"/>
    <lineage>
        <taxon>Bacteria</taxon>
        <taxon>Bacillati</taxon>
        <taxon>Bacillota</taxon>
        <taxon>Bacilli</taxon>
        <taxon>Bacillales</taxon>
        <taxon>Bacillaceae</taxon>
        <taxon>Sutcliffiella</taxon>
    </lineage>
</organism>
<feature type="transmembrane region" description="Helical" evidence="1">
    <location>
        <begin position="18"/>
        <end position="39"/>
    </location>
</feature>
<accession>A0A223KQ22</accession>
<dbReference type="GO" id="GO:0005886">
    <property type="term" value="C:plasma membrane"/>
    <property type="evidence" value="ECO:0007669"/>
    <property type="project" value="UniProtKB-SubCell"/>
</dbReference>
<dbReference type="EMBL" id="CP018866">
    <property type="protein sequence ID" value="AST91467.1"/>
    <property type="molecule type" value="Genomic_DNA"/>
</dbReference>
<reference evidence="2 3" key="1">
    <citation type="submission" date="2016-12" db="EMBL/GenBank/DDBJ databases">
        <title>The whole genome sequencing and assembly of Bacillus cohnii DSM 6307T strain.</title>
        <authorList>
            <person name="Lee Y.-J."/>
            <person name="Yi H."/>
            <person name="Bahn Y.-S."/>
            <person name="Kim J.F."/>
            <person name="Lee D.-W."/>
        </authorList>
    </citation>
    <scope>NUCLEOTIDE SEQUENCE [LARGE SCALE GENOMIC DNA]</scope>
    <source>
        <strain evidence="2 3">DSM 6307</strain>
    </source>
</reference>
<sequence>MINLIKNECIKWFKRPSFYVMSSILVGLSVLGLVFVLLLDNMPSSADGPLDWRQQLESDNETYSEILESNSFGDISYYERQIALNEYRLENNLPPTENYSVWNFIEDNIGLSSIITLFVIIIAGGMVASEFSWGTIKLLMIRPIKRSKILLSKYIAVLIFTFIFFSLLFVSSFIVGAIFFGFESQPSLQYFNGEVFVWSPFAAIVFKLFLQSIAVMMYATIAFMISSVFRNNSLAIGISIFLYFTGTTVTQLVGMKYEWAKFSPFANINFESVIQGSPLVEGTTLLFSIVMFLLYFIVFHVISFTVFTKRDIAA</sequence>
<feature type="transmembrane region" description="Helical" evidence="1">
    <location>
        <begin position="233"/>
        <end position="254"/>
    </location>
</feature>
<evidence type="ECO:0000313" key="3">
    <source>
        <dbReference type="Proteomes" id="UP000215224"/>
    </source>
</evidence>
<keyword evidence="3" id="KW-1185">Reference proteome</keyword>
<name>A0A223KQ22_9BACI</name>
<dbReference type="Pfam" id="PF12679">
    <property type="entry name" value="ABC2_membrane_2"/>
    <property type="match status" value="1"/>
</dbReference>
<protein>
    <recommendedName>
        <fullName evidence="4">ABC transporter permease</fullName>
    </recommendedName>
</protein>
<proteinExistence type="predicted"/>
<dbReference type="STRING" id="1314751.GCA_001591425_00879"/>
<evidence type="ECO:0000256" key="1">
    <source>
        <dbReference type="SAM" id="Phobius"/>
    </source>
</evidence>
<dbReference type="AlphaFoldDB" id="A0A223KQ22"/>
<keyword evidence="1" id="KW-0812">Transmembrane</keyword>
<evidence type="ECO:0008006" key="4">
    <source>
        <dbReference type="Google" id="ProtNLM"/>
    </source>
</evidence>
<dbReference type="Proteomes" id="UP000215224">
    <property type="component" value="Chromosome"/>
</dbReference>
<feature type="transmembrane region" description="Helical" evidence="1">
    <location>
        <begin position="109"/>
        <end position="133"/>
    </location>
</feature>
<evidence type="ECO:0000313" key="2">
    <source>
        <dbReference type="EMBL" id="AST91467.1"/>
    </source>
</evidence>
<feature type="transmembrane region" description="Helical" evidence="1">
    <location>
        <begin position="285"/>
        <end position="307"/>
    </location>
</feature>